<evidence type="ECO:0000256" key="4">
    <source>
        <dbReference type="SAM" id="SignalP"/>
    </source>
</evidence>
<evidence type="ECO:0000259" key="5">
    <source>
        <dbReference type="PROSITE" id="PS50835"/>
    </source>
</evidence>
<dbReference type="PANTHER" id="PTHR14340:SF2">
    <property type="entry name" value="MICROFIBRILLAR-ASSOCIATED PROTEIN 3-LIKE"/>
    <property type="match status" value="1"/>
</dbReference>
<dbReference type="PANTHER" id="PTHR14340">
    <property type="entry name" value="MICROFIBRIL-ASSOCIATED GLYCOPROTEIN 3"/>
    <property type="match status" value="1"/>
</dbReference>
<dbReference type="Pfam" id="PF07679">
    <property type="entry name" value="I-set"/>
    <property type="match status" value="1"/>
</dbReference>
<keyword evidence="4" id="KW-0732">Signal</keyword>
<evidence type="ECO:0000256" key="3">
    <source>
        <dbReference type="SAM" id="Phobius"/>
    </source>
</evidence>
<dbReference type="SUPFAM" id="SSF48726">
    <property type="entry name" value="Immunoglobulin"/>
    <property type="match status" value="1"/>
</dbReference>
<dbReference type="InterPro" id="IPR036179">
    <property type="entry name" value="Ig-like_dom_sf"/>
</dbReference>
<dbReference type="InterPro" id="IPR003598">
    <property type="entry name" value="Ig_sub2"/>
</dbReference>
<feature type="transmembrane region" description="Helical" evidence="3">
    <location>
        <begin position="140"/>
        <end position="163"/>
    </location>
</feature>
<keyword evidence="3" id="KW-0472">Membrane</keyword>
<dbReference type="SMART" id="SM00409">
    <property type="entry name" value="IG"/>
    <property type="match status" value="1"/>
</dbReference>
<dbReference type="Proteomes" id="UP000694546">
    <property type="component" value="Chromosome 17"/>
</dbReference>
<accession>A0A8C4Z4T2</accession>
<reference evidence="6" key="1">
    <citation type="submission" date="2025-08" db="UniProtKB">
        <authorList>
            <consortium name="Ensembl"/>
        </authorList>
    </citation>
    <scope>IDENTIFICATION</scope>
</reference>
<name>A0A8C4Z4T2_GADMO</name>
<dbReference type="PROSITE" id="PS50835">
    <property type="entry name" value="IG_LIKE"/>
    <property type="match status" value="1"/>
</dbReference>
<evidence type="ECO:0000313" key="6">
    <source>
        <dbReference type="Ensembl" id="ENSGMOP00000006131.2"/>
    </source>
</evidence>
<dbReference type="Ensembl" id="ENSGMOT00000006307.2">
    <property type="protein sequence ID" value="ENSGMOP00000006131.2"/>
    <property type="gene ID" value="ENSGMOG00000005769.2"/>
</dbReference>
<reference evidence="6" key="2">
    <citation type="submission" date="2025-09" db="UniProtKB">
        <authorList>
            <consortium name="Ensembl"/>
        </authorList>
    </citation>
    <scope>IDENTIFICATION</scope>
</reference>
<protein>
    <submittedName>
        <fullName evidence="6">Microfibril associated protein 3 like</fullName>
    </submittedName>
</protein>
<feature type="compositionally biased region" description="Acidic residues" evidence="2">
    <location>
        <begin position="363"/>
        <end position="426"/>
    </location>
</feature>
<feature type="chain" id="PRO_5046728801" evidence="4">
    <location>
        <begin position="20"/>
        <end position="512"/>
    </location>
</feature>
<dbReference type="SMART" id="SM00408">
    <property type="entry name" value="IGc2"/>
    <property type="match status" value="1"/>
</dbReference>
<evidence type="ECO:0000256" key="1">
    <source>
        <dbReference type="ARBA" id="ARBA00023319"/>
    </source>
</evidence>
<evidence type="ECO:0000313" key="7">
    <source>
        <dbReference type="Proteomes" id="UP000694546"/>
    </source>
</evidence>
<evidence type="ECO:0000256" key="2">
    <source>
        <dbReference type="SAM" id="MobiDB-lite"/>
    </source>
</evidence>
<keyword evidence="1" id="KW-0393">Immunoglobulin domain</keyword>
<organism evidence="6 7">
    <name type="scientific">Gadus morhua</name>
    <name type="common">Atlantic cod</name>
    <dbReference type="NCBI Taxonomy" id="8049"/>
    <lineage>
        <taxon>Eukaryota</taxon>
        <taxon>Metazoa</taxon>
        <taxon>Chordata</taxon>
        <taxon>Craniata</taxon>
        <taxon>Vertebrata</taxon>
        <taxon>Euteleostomi</taxon>
        <taxon>Actinopterygii</taxon>
        <taxon>Neopterygii</taxon>
        <taxon>Teleostei</taxon>
        <taxon>Neoteleostei</taxon>
        <taxon>Acanthomorphata</taxon>
        <taxon>Zeiogadaria</taxon>
        <taxon>Gadariae</taxon>
        <taxon>Gadiformes</taxon>
        <taxon>Gadoidei</taxon>
        <taxon>Gadidae</taxon>
        <taxon>Gadus</taxon>
    </lineage>
</organism>
<dbReference type="InterPro" id="IPR013098">
    <property type="entry name" value="Ig_I-set"/>
</dbReference>
<keyword evidence="7" id="KW-1185">Reference proteome</keyword>
<dbReference type="AlphaFoldDB" id="A0A8C4Z4T2"/>
<keyword evidence="3" id="KW-1133">Transmembrane helix</keyword>
<feature type="compositionally biased region" description="Basic and acidic residues" evidence="2">
    <location>
        <begin position="428"/>
        <end position="441"/>
    </location>
</feature>
<dbReference type="GeneTree" id="ENSGT00390000011576"/>
<feature type="region of interest" description="Disordered" evidence="2">
    <location>
        <begin position="340"/>
        <end position="491"/>
    </location>
</feature>
<dbReference type="InterPro" id="IPR003599">
    <property type="entry name" value="Ig_sub"/>
</dbReference>
<feature type="compositionally biased region" description="Acidic residues" evidence="2">
    <location>
        <begin position="442"/>
        <end position="461"/>
    </location>
</feature>
<dbReference type="InterPro" id="IPR007110">
    <property type="entry name" value="Ig-like_dom"/>
</dbReference>
<keyword evidence="3" id="KW-0812">Transmembrane</keyword>
<sequence length="512" mass="56675">MYRAGGYAVMMLLVHTTGALWTDLDGNHTENATVPDGGFVPVLFTKVHQIIAREGNCALIDCNVTGDPYPDVLWFNSHGERLDTNSIESKFWLLDSGVLNITSIDFADRGKYTCMASNSHGHANCTVTLRVVITRGDMGVYYMVVCLVTFTIIMALNITRLCMMSSHLKKTEKAINEFFRTEGAEKLQKAFEIAKRIPIITSAKTLELAKVTQFKTMEFARYIEELARSIPLPPLIMNCRTFMEEILEVVGVDEMRHTFLRQGPGGPHHHLGAIGGAGLASICAGDVFSILQEREQAERENERGRSASPAGESDNSSIHDQPQHIAIQVSVHPPLAAGGYCSMESEAGPSCSSPPPSLSDAPRDEEQEESEETEESEATEETEETEESEVTEETEESEVTEETEESQETEETEDTGESEEPEEAGETAEVRDPEEGRGRREEEEEEVVEMEEEEEEEEKKEEEEKISVPAAAEPEQKEVRSAAPACQDRPEPEPAFPGCFAVIQLVLHVITA</sequence>
<dbReference type="CDD" id="cd00096">
    <property type="entry name" value="Ig"/>
    <property type="match status" value="1"/>
</dbReference>
<dbReference type="InterPro" id="IPR013783">
    <property type="entry name" value="Ig-like_fold"/>
</dbReference>
<feature type="compositionally biased region" description="Basic and acidic residues" evidence="2">
    <location>
        <begin position="295"/>
        <end position="305"/>
    </location>
</feature>
<proteinExistence type="predicted"/>
<dbReference type="Gene3D" id="2.60.40.10">
    <property type="entry name" value="Immunoglobulins"/>
    <property type="match status" value="1"/>
</dbReference>
<feature type="signal peptide" evidence="4">
    <location>
        <begin position="1"/>
        <end position="19"/>
    </location>
</feature>
<feature type="domain" description="Ig-like" evidence="5">
    <location>
        <begin position="41"/>
        <end position="130"/>
    </location>
</feature>
<feature type="region of interest" description="Disordered" evidence="2">
    <location>
        <begin position="295"/>
        <end position="319"/>
    </location>
</feature>